<evidence type="ECO:0000259" key="6">
    <source>
        <dbReference type="PROSITE" id="PS51635"/>
    </source>
</evidence>
<keyword evidence="2 4" id="KW-0442">Lipid degradation</keyword>
<comment type="caution">
    <text evidence="4">Lacks conserved residue(s) required for the propagation of feature annotation.</text>
</comment>
<keyword evidence="3 4" id="KW-0443">Lipid metabolism</keyword>
<feature type="region of interest" description="Disordered" evidence="5">
    <location>
        <begin position="505"/>
        <end position="528"/>
    </location>
</feature>
<dbReference type="Gene3D" id="3.40.1090.10">
    <property type="entry name" value="Cytosolic phospholipase A2 catalytic domain"/>
    <property type="match status" value="1"/>
</dbReference>
<feature type="active site" description="Nucleophile" evidence="4">
    <location>
        <position position="254"/>
    </location>
</feature>
<accession>A0A7S1V8P2</accession>
<dbReference type="GO" id="GO:0052689">
    <property type="term" value="F:carboxylic ester hydrolase activity"/>
    <property type="evidence" value="ECO:0007669"/>
    <property type="project" value="UniProtKB-ARBA"/>
</dbReference>
<dbReference type="PANTHER" id="PTHR14226">
    <property type="entry name" value="NEUROPATHY TARGET ESTERASE/SWISS CHEESE D.MELANOGASTER"/>
    <property type="match status" value="1"/>
</dbReference>
<dbReference type="InterPro" id="IPR002641">
    <property type="entry name" value="PNPLA_dom"/>
</dbReference>
<dbReference type="SUPFAM" id="SSF52151">
    <property type="entry name" value="FabD/lysophospholipase-like"/>
    <property type="match status" value="1"/>
</dbReference>
<keyword evidence="1 4" id="KW-0378">Hydrolase</keyword>
<evidence type="ECO:0000256" key="3">
    <source>
        <dbReference type="ARBA" id="ARBA00023098"/>
    </source>
</evidence>
<dbReference type="PANTHER" id="PTHR14226:SF64">
    <property type="entry name" value="PNPLA DOMAIN-CONTAINING PROTEIN"/>
    <property type="match status" value="1"/>
</dbReference>
<dbReference type="Pfam" id="PF01734">
    <property type="entry name" value="Patatin"/>
    <property type="match status" value="1"/>
</dbReference>
<sequence>MLASSLHRFGLLPPKLCLFPMSFHHNTALLNCYHYISSVIRIALGGRGESLNYSNMIVSGGHRVLFALSPCKITFLYTLFVVIGISLLANRSCGWTARALKFGRQRRTTSRKSLSFLRYKEYDVGEKGVESAGLIRGSGKGFRFPSLRRQPSRPVYSANDLHRAILDEGLQLKELDNAMSETNLTVQELLQHEVVQIMAQRFHEGSKPGHRTDPHKVALCMEGGGMRGAVSAGMASAIACLGLQDSLDAIYGSSAGSIVGSYMVSRQMCVDVYTSVLPAAKDLFVCKKRLLKSCLLTAADRLLWTQLSTKVNPGMNISFVLDGIMGETHGVRPLDMEAFKTNDKHQPLRVASSCVGPDGKLFSSCFGSADFFGTDTTSPRESEAARHGLFTCLQASMTVPGATGPPVRFLDSNIKAFDAFCFEPLPYRSAVEEGATHVLVLRSRPGGFRAKTRPTIYETHVAPNYFRQHGLETAAEFFKKGGQQYLYLEDLMVLEEGKNSDGKIRVPPTTLLYGTDGNPVGDPRSDRNSWKEAHVMPIVVPKTTPELPTLENRKDPVIDAVRGGFAAAFDILAPAIGVDLDGMDGARVAELVFPKELSSPTLDSKRVAGGSIVNGNVAAAPTMGSQEHAELTSSLDDQCATIEQHAIWEGTAALDQHQVSSSAYNPPSSSSPMARCTMTDARALLLNLPGFRSESLFQSPIAEGLRHHRGVIEWEM</sequence>
<dbReference type="InterPro" id="IPR016035">
    <property type="entry name" value="Acyl_Trfase/lysoPLipase"/>
</dbReference>
<evidence type="ECO:0000313" key="7">
    <source>
        <dbReference type="EMBL" id="CAD9291634.1"/>
    </source>
</evidence>
<evidence type="ECO:0000256" key="4">
    <source>
        <dbReference type="PROSITE-ProRule" id="PRU01161"/>
    </source>
</evidence>
<feature type="short sequence motif" description="GXSXG" evidence="4">
    <location>
        <begin position="252"/>
        <end position="256"/>
    </location>
</feature>
<evidence type="ECO:0000256" key="1">
    <source>
        <dbReference type="ARBA" id="ARBA00022801"/>
    </source>
</evidence>
<evidence type="ECO:0000256" key="2">
    <source>
        <dbReference type="ARBA" id="ARBA00022963"/>
    </source>
</evidence>
<dbReference type="GO" id="GO:0016042">
    <property type="term" value="P:lipid catabolic process"/>
    <property type="evidence" value="ECO:0007669"/>
    <property type="project" value="UniProtKB-UniRule"/>
</dbReference>
<reference evidence="7" key="1">
    <citation type="submission" date="2021-01" db="EMBL/GenBank/DDBJ databases">
        <authorList>
            <person name="Corre E."/>
            <person name="Pelletier E."/>
            <person name="Niang G."/>
            <person name="Scheremetjew M."/>
            <person name="Finn R."/>
            <person name="Kale V."/>
            <person name="Holt S."/>
            <person name="Cochrane G."/>
            <person name="Meng A."/>
            <person name="Brown T."/>
            <person name="Cohen L."/>
        </authorList>
    </citation>
    <scope>NUCLEOTIDE SEQUENCE</scope>
    <source>
        <strain evidence="7">CCMP 410</strain>
    </source>
</reference>
<dbReference type="PROSITE" id="PS51635">
    <property type="entry name" value="PNPLA"/>
    <property type="match status" value="1"/>
</dbReference>
<dbReference type="GO" id="GO:0016298">
    <property type="term" value="F:lipase activity"/>
    <property type="evidence" value="ECO:0007669"/>
    <property type="project" value="UniProtKB-ARBA"/>
</dbReference>
<proteinExistence type="predicted"/>
<organism evidence="7">
    <name type="scientific">Grammatophora oceanica</name>
    <dbReference type="NCBI Taxonomy" id="210454"/>
    <lineage>
        <taxon>Eukaryota</taxon>
        <taxon>Sar</taxon>
        <taxon>Stramenopiles</taxon>
        <taxon>Ochrophyta</taxon>
        <taxon>Bacillariophyta</taxon>
        <taxon>Fragilariophyceae</taxon>
        <taxon>Fragilariophycidae</taxon>
        <taxon>Rhabdonematales</taxon>
        <taxon>Grammatophoraceae</taxon>
        <taxon>Grammatophora</taxon>
    </lineage>
</organism>
<protein>
    <recommendedName>
        <fullName evidence="6">PNPLA domain-containing protein</fullName>
    </recommendedName>
</protein>
<dbReference type="InterPro" id="IPR050301">
    <property type="entry name" value="NTE"/>
</dbReference>
<dbReference type="AlphaFoldDB" id="A0A7S1V8P2"/>
<feature type="short sequence motif" description="GXGXXG" evidence="4">
    <location>
        <begin position="223"/>
        <end position="228"/>
    </location>
</feature>
<gene>
    <name evidence="7" type="ORF">GOCE00092_LOCUS17192</name>
</gene>
<dbReference type="EMBL" id="HBGK01033008">
    <property type="protein sequence ID" value="CAD9291634.1"/>
    <property type="molecule type" value="Transcribed_RNA"/>
</dbReference>
<feature type="active site" description="Proton acceptor" evidence="4">
    <location>
        <position position="411"/>
    </location>
</feature>
<feature type="domain" description="PNPLA" evidence="6">
    <location>
        <begin position="219"/>
        <end position="426"/>
    </location>
</feature>
<name>A0A7S1V8P2_9STRA</name>
<evidence type="ECO:0000256" key="5">
    <source>
        <dbReference type="SAM" id="MobiDB-lite"/>
    </source>
</evidence>